<evidence type="ECO:0000256" key="1">
    <source>
        <dbReference type="SAM" id="MobiDB-lite"/>
    </source>
</evidence>
<evidence type="ECO:0000313" key="4">
    <source>
        <dbReference type="Proteomes" id="UP000789390"/>
    </source>
</evidence>
<accession>A0A8J2RTW4</accession>
<feature type="region of interest" description="Disordered" evidence="1">
    <location>
        <begin position="29"/>
        <end position="52"/>
    </location>
</feature>
<proteinExistence type="predicted"/>
<feature type="chain" id="PRO_5035207358" evidence="2">
    <location>
        <begin position="22"/>
        <end position="100"/>
    </location>
</feature>
<organism evidence="3 4">
    <name type="scientific">Daphnia galeata</name>
    <dbReference type="NCBI Taxonomy" id="27404"/>
    <lineage>
        <taxon>Eukaryota</taxon>
        <taxon>Metazoa</taxon>
        <taxon>Ecdysozoa</taxon>
        <taxon>Arthropoda</taxon>
        <taxon>Crustacea</taxon>
        <taxon>Branchiopoda</taxon>
        <taxon>Diplostraca</taxon>
        <taxon>Cladocera</taxon>
        <taxon>Anomopoda</taxon>
        <taxon>Daphniidae</taxon>
        <taxon>Daphnia</taxon>
    </lineage>
</organism>
<comment type="caution">
    <text evidence="3">The sequence shown here is derived from an EMBL/GenBank/DDBJ whole genome shotgun (WGS) entry which is preliminary data.</text>
</comment>
<dbReference type="Proteomes" id="UP000789390">
    <property type="component" value="Unassembled WGS sequence"/>
</dbReference>
<evidence type="ECO:0000313" key="3">
    <source>
        <dbReference type="EMBL" id="CAH0106269.1"/>
    </source>
</evidence>
<keyword evidence="4" id="KW-1185">Reference proteome</keyword>
<protein>
    <submittedName>
        <fullName evidence="3">Uncharacterized protein</fullName>
    </submittedName>
</protein>
<feature type="signal peptide" evidence="2">
    <location>
        <begin position="1"/>
        <end position="21"/>
    </location>
</feature>
<evidence type="ECO:0000256" key="2">
    <source>
        <dbReference type="SAM" id="SignalP"/>
    </source>
</evidence>
<dbReference type="AlphaFoldDB" id="A0A8J2RTW4"/>
<dbReference type="OrthoDB" id="10357515at2759"/>
<reference evidence="3" key="1">
    <citation type="submission" date="2021-11" db="EMBL/GenBank/DDBJ databases">
        <authorList>
            <person name="Schell T."/>
        </authorList>
    </citation>
    <scope>NUCLEOTIDE SEQUENCE</scope>
    <source>
        <strain evidence="3">M5</strain>
    </source>
</reference>
<keyword evidence="2" id="KW-0732">Signal</keyword>
<sequence length="100" mass="11839">MIMKVKLLFILLVQLMTVALGSVLRLNQPNDSVESSESNGQLEENNGMETSSTFHRRYHYPTYYHQPATGYYNRPTYYPQRPAYYWPTQFETTGYYYDSD</sequence>
<gene>
    <name evidence="3" type="ORF">DGAL_LOCUS9423</name>
</gene>
<dbReference type="EMBL" id="CAKKLH010000223">
    <property type="protein sequence ID" value="CAH0106269.1"/>
    <property type="molecule type" value="Genomic_DNA"/>
</dbReference>
<name>A0A8J2RTW4_9CRUS</name>